<evidence type="ECO:0000256" key="13">
    <source>
        <dbReference type="ARBA" id="ARBA00036671"/>
    </source>
</evidence>
<organism evidence="15 16">
    <name type="scientific">Oculimacula yallundae</name>
    <dbReference type="NCBI Taxonomy" id="86028"/>
    <lineage>
        <taxon>Eukaryota</taxon>
        <taxon>Fungi</taxon>
        <taxon>Dikarya</taxon>
        <taxon>Ascomycota</taxon>
        <taxon>Pezizomycotina</taxon>
        <taxon>Leotiomycetes</taxon>
        <taxon>Helotiales</taxon>
        <taxon>Ploettnerulaceae</taxon>
        <taxon>Oculimacula</taxon>
    </lineage>
</organism>
<keyword evidence="9 14" id="KW-0443">Lipid metabolism</keyword>
<evidence type="ECO:0000256" key="4">
    <source>
        <dbReference type="ARBA" id="ARBA00013122"/>
    </source>
</evidence>
<accession>A0ABR4BU41</accession>
<evidence type="ECO:0000313" key="16">
    <source>
        <dbReference type="Proteomes" id="UP001595075"/>
    </source>
</evidence>
<keyword evidence="6 14" id="KW-0812">Transmembrane</keyword>
<sequence>MSLKNTYLLAYNGISFLLWFTLTLRAIPSLFETLGLAFYAPSDKQILSHLLSTYYTLLYPLTITQTLAVLEVLHAASGLVRASPVTTAIQVGGKNLVVWTVMRKFPSLVARLSNGGIYGFLGCVVAWGMSEMIRYGFFVVVLARGEAWGWLKWLRYSAFVALYPIGFLSEAWLVYICLTQAGDIGSVYRMYLFLGLVSYVPLGYILYTHMLVQRRKVLNPGLKKL</sequence>
<comment type="caution">
    <text evidence="15">The sequence shown here is derived from an EMBL/GenBank/DDBJ whole genome shotgun (WGS) entry which is preliminary data.</text>
</comment>
<evidence type="ECO:0000256" key="3">
    <source>
        <dbReference type="ARBA" id="ARBA00007811"/>
    </source>
</evidence>
<keyword evidence="5 14" id="KW-0444">Lipid biosynthesis</keyword>
<dbReference type="Pfam" id="PF04387">
    <property type="entry name" value="PTPLA"/>
    <property type="match status" value="1"/>
</dbReference>
<evidence type="ECO:0000256" key="9">
    <source>
        <dbReference type="ARBA" id="ARBA00023098"/>
    </source>
</evidence>
<keyword evidence="16" id="KW-1185">Reference proteome</keyword>
<comment type="pathway">
    <text evidence="2 14">Lipid metabolism; fatty acid biosynthesis.</text>
</comment>
<evidence type="ECO:0000256" key="10">
    <source>
        <dbReference type="ARBA" id="ARBA00023136"/>
    </source>
</evidence>
<name>A0ABR4BU41_9HELO</name>
<dbReference type="Proteomes" id="UP001595075">
    <property type="component" value="Unassembled WGS sequence"/>
</dbReference>
<dbReference type="PANTHER" id="PTHR11035">
    <property type="entry name" value="VERY-LONG-CHAIN (3R)-3-HYDROXYACYL-COA DEHYDRATASE"/>
    <property type="match status" value="1"/>
</dbReference>
<evidence type="ECO:0000256" key="8">
    <source>
        <dbReference type="ARBA" id="ARBA00022989"/>
    </source>
</evidence>
<dbReference type="InterPro" id="IPR007482">
    <property type="entry name" value="Tyr_Pase-like_PTPLA"/>
</dbReference>
<evidence type="ECO:0000256" key="5">
    <source>
        <dbReference type="ARBA" id="ARBA00022516"/>
    </source>
</evidence>
<evidence type="ECO:0000256" key="11">
    <source>
        <dbReference type="ARBA" id="ARBA00023160"/>
    </source>
</evidence>
<evidence type="ECO:0000256" key="14">
    <source>
        <dbReference type="RuleBase" id="RU363109"/>
    </source>
</evidence>
<evidence type="ECO:0000256" key="6">
    <source>
        <dbReference type="ARBA" id="ARBA00022692"/>
    </source>
</evidence>
<evidence type="ECO:0000256" key="1">
    <source>
        <dbReference type="ARBA" id="ARBA00004141"/>
    </source>
</evidence>
<feature type="transmembrane region" description="Helical" evidence="14">
    <location>
        <begin position="188"/>
        <end position="207"/>
    </location>
</feature>
<comment type="catalytic activity">
    <reaction evidence="13 14">
        <text>a very-long-chain (3R)-3-hydroxyacyl-CoA = a very-long-chain (2E)-enoyl-CoA + H2O</text>
        <dbReference type="Rhea" id="RHEA:45812"/>
        <dbReference type="ChEBI" id="CHEBI:15377"/>
        <dbReference type="ChEBI" id="CHEBI:83728"/>
        <dbReference type="ChEBI" id="CHEBI:85440"/>
        <dbReference type="EC" id="4.2.1.134"/>
    </reaction>
</comment>
<gene>
    <name evidence="15" type="ORF">VTL71DRAFT_7398</name>
</gene>
<evidence type="ECO:0000256" key="12">
    <source>
        <dbReference type="ARBA" id="ARBA00023239"/>
    </source>
</evidence>
<comment type="similarity">
    <text evidence="3 14">Belongs to the very long-chain fatty acids dehydratase HACD family.</text>
</comment>
<keyword evidence="14" id="KW-0256">Endoplasmic reticulum</keyword>
<dbReference type="EMBL" id="JAZHXI010000019">
    <property type="protein sequence ID" value="KAL2061125.1"/>
    <property type="molecule type" value="Genomic_DNA"/>
</dbReference>
<evidence type="ECO:0000313" key="15">
    <source>
        <dbReference type="EMBL" id="KAL2061125.1"/>
    </source>
</evidence>
<feature type="transmembrane region" description="Helical" evidence="14">
    <location>
        <begin position="7"/>
        <end position="27"/>
    </location>
</feature>
<comment type="caution">
    <text evidence="14">Lacks conserved residue(s) required for the propagation of feature annotation.</text>
</comment>
<dbReference type="PANTHER" id="PTHR11035:SF3">
    <property type="entry name" value="VERY-LONG-CHAIN (3R)-3-HYDROXYACYL-COA DEHYDRATASE"/>
    <property type="match status" value="1"/>
</dbReference>
<keyword evidence="7 14" id="KW-0276">Fatty acid metabolism</keyword>
<dbReference type="EC" id="4.2.1.134" evidence="4 14"/>
<protein>
    <recommendedName>
        <fullName evidence="4 14">Very-long-chain (3R)-3-hydroxyacyl-CoA dehydratase</fullName>
        <ecNumber evidence="4 14">4.2.1.134</ecNumber>
    </recommendedName>
</protein>
<feature type="transmembrane region" description="Helical" evidence="14">
    <location>
        <begin position="153"/>
        <end position="176"/>
    </location>
</feature>
<evidence type="ECO:0000256" key="2">
    <source>
        <dbReference type="ARBA" id="ARBA00005194"/>
    </source>
</evidence>
<feature type="transmembrane region" description="Helical" evidence="14">
    <location>
        <begin position="117"/>
        <end position="141"/>
    </location>
</feature>
<evidence type="ECO:0000256" key="7">
    <source>
        <dbReference type="ARBA" id="ARBA00022832"/>
    </source>
</evidence>
<keyword evidence="11 14" id="KW-0275">Fatty acid biosynthesis</keyword>
<keyword evidence="10 14" id="KW-0472">Membrane</keyword>
<comment type="subcellular location">
    <subcellularLocation>
        <location evidence="14">Endoplasmic reticulum membrane</location>
        <topology evidence="14">Multi-pass membrane protein</topology>
    </subcellularLocation>
    <subcellularLocation>
        <location evidence="1">Membrane</location>
        <topology evidence="1">Multi-pass membrane protein</topology>
    </subcellularLocation>
</comment>
<keyword evidence="8 14" id="KW-1133">Transmembrane helix</keyword>
<comment type="function">
    <text evidence="14">Catalyzes the third of the four reactions of the long-chain fatty acids elongation cycle. This endoplasmic reticulum-bound enzymatic process, allows the addition of two carbons to the chain of long- and very long-chain fatty acids/VLCFAs per cycle. This enzyme catalyzes the dehydration of the 3-hydroxyacyl-CoA intermediate into trans-2,3-enoyl-CoA, within each cycle of fatty acid elongation. Thereby, it participates to the production of VLCFAs of different chain lengths that are involved in multiple biological processes as precursors of membrane lipids and lipid mediators.</text>
</comment>
<proteinExistence type="inferred from homology"/>
<reference evidence="15 16" key="1">
    <citation type="journal article" date="2024" name="Commun. Biol.">
        <title>Comparative genomic analysis of thermophilic fungi reveals convergent evolutionary adaptations and gene losses.</title>
        <authorList>
            <person name="Steindorff A.S."/>
            <person name="Aguilar-Pontes M.V."/>
            <person name="Robinson A.J."/>
            <person name="Andreopoulos B."/>
            <person name="LaButti K."/>
            <person name="Kuo A."/>
            <person name="Mondo S."/>
            <person name="Riley R."/>
            <person name="Otillar R."/>
            <person name="Haridas S."/>
            <person name="Lipzen A."/>
            <person name="Grimwood J."/>
            <person name="Schmutz J."/>
            <person name="Clum A."/>
            <person name="Reid I.D."/>
            <person name="Moisan M.C."/>
            <person name="Butler G."/>
            <person name="Nguyen T.T.M."/>
            <person name="Dewar K."/>
            <person name="Conant G."/>
            <person name="Drula E."/>
            <person name="Henrissat B."/>
            <person name="Hansel C."/>
            <person name="Singer S."/>
            <person name="Hutchinson M.I."/>
            <person name="de Vries R.P."/>
            <person name="Natvig D.O."/>
            <person name="Powell A.J."/>
            <person name="Tsang A."/>
            <person name="Grigoriev I.V."/>
        </authorList>
    </citation>
    <scope>NUCLEOTIDE SEQUENCE [LARGE SCALE GENOMIC DNA]</scope>
    <source>
        <strain evidence="15 16">CBS 494.80</strain>
    </source>
</reference>
<keyword evidence="12 14" id="KW-0456">Lyase</keyword>